<reference evidence="4 5" key="1">
    <citation type="submission" date="2018-06" db="EMBL/GenBank/DDBJ databases">
        <authorList>
            <consortium name="Pathogen Informatics"/>
            <person name="Doyle S."/>
        </authorList>
    </citation>
    <scope>NUCLEOTIDE SEQUENCE [LARGE SCALE GENOMIC DNA]</scope>
    <source>
        <strain evidence="4 5">NCTC10343</strain>
    </source>
</reference>
<dbReference type="InterPro" id="IPR050271">
    <property type="entry name" value="UDP-glycosyltransferase"/>
</dbReference>
<accession>A0A378Y3Y9</accession>
<dbReference type="Gene3D" id="3.40.50.2000">
    <property type="entry name" value="Glycogen Phosphorylase B"/>
    <property type="match status" value="2"/>
</dbReference>
<dbReference type="CDD" id="cd03784">
    <property type="entry name" value="GT1_Gtf-like"/>
    <property type="match status" value="1"/>
</dbReference>
<dbReference type="RefSeq" id="WP_019688685.1">
    <property type="nucleotide sequence ID" value="NZ_CP036496.1"/>
</dbReference>
<evidence type="ECO:0000256" key="2">
    <source>
        <dbReference type="ARBA" id="ARBA00022676"/>
    </source>
</evidence>
<dbReference type="Proteomes" id="UP000254400">
    <property type="component" value="Unassembled WGS sequence"/>
</dbReference>
<evidence type="ECO:0000313" key="4">
    <source>
        <dbReference type="EMBL" id="SUA71905.1"/>
    </source>
</evidence>
<gene>
    <name evidence="4" type="primary">oleD_3</name>
    <name evidence="4" type="ORF">NCTC10343_04833</name>
</gene>
<dbReference type="AlphaFoldDB" id="A0A378Y3Y9"/>
<dbReference type="EC" id="2.4.1.-" evidence="4"/>
<dbReference type="EMBL" id="UGSC01000001">
    <property type="protein sequence ID" value="SUA71905.1"/>
    <property type="molecule type" value="Genomic_DNA"/>
</dbReference>
<dbReference type="Pfam" id="PF00201">
    <property type="entry name" value="UDPGT"/>
    <property type="match status" value="1"/>
</dbReference>
<dbReference type="InterPro" id="IPR006326">
    <property type="entry name" value="UDPGT_MGT-like"/>
</dbReference>
<name>A0A378Y3Y9_PAEPO</name>
<dbReference type="PANTHER" id="PTHR48043:SF145">
    <property type="entry name" value="FI06409P-RELATED"/>
    <property type="match status" value="1"/>
</dbReference>
<keyword evidence="3 4" id="KW-0808">Transferase</keyword>
<evidence type="ECO:0000313" key="5">
    <source>
        <dbReference type="Proteomes" id="UP000254400"/>
    </source>
</evidence>
<dbReference type="GO" id="GO:0008194">
    <property type="term" value="F:UDP-glycosyltransferase activity"/>
    <property type="evidence" value="ECO:0007669"/>
    <property type="project" value="InterPro"/>
</dbReference>
<evidence type="ECO:0000256" key="1">
    <source>
        <dbReference type="ARBA" id="ARBA00009995"/>
    </source>
</evidence>
<protein>
    <submittedName>
        <fullName evidence="4">Glycosyl transferase family protein</fullName>
        <ecNumber evidence="4">2.4.1.-</ecNumber>
    </submittedName>
</protein>
<dbReference type="InterPro" id="IPR002213">
    <property type="entry name" value="UDP_glucos_trans"/>
</dbReference>
<dbReference type="GO" id="GO:0016758">
    <property type="term" value="F:hexosyltransferase activity"/>
    <property type="evidence" value="ECO:0007669"/>
    <property type="project" value="InterPro"/>
</dbReference>
<dbReference type="PANTHER" id="PTHR48043">
    <property type="entry name" value="EG:EG0003.4 PROTEIN-RELATED"/>
    <property type="match status" value="1"/>
</dbReference>
<dbReference type="NCBIfam" id="TIGR01426">
    <property type="entry name" value="MGT"/>
    <property type="match status" value="1"/>
</dbReference>
<organism evidence="4 5">
    <name type="scientific">Paenibacillus polymyxa</name>
    <name type="common">Bacillus polymyxa</name>
    <dbReference type="NCBI Taxonomy" id="1406"/>
    <lineage>
        <taxon>Bacteria</taxon>
        <taxon>Bacillati</taxon>
        <taxon>Bacillota</taxon>
        <taxon>Bacilli</taxon>
        <taxon>Bacillales</taxon>
        <taxon>Paenibacillaceae</taxon>
        <taxon>Paenibacillus</taxon>
    </lineage>
</organism>
<dbReference type="SUPFAM" id="SSF53756">
    <property type="entry name" value="UDP-Glycosyltransferase/glycogen phosphorylase"/>
    <property type="match status" value="1"/>
</dbReference>
<comment type="similarity">
    <text evidence="1">Belongs to the UDP-glycosyltransferase family.</text>
</comment>
<proteinExistence type="inferred from homology"/>
<sequence>MLNVLMVNFPAEGHVNPTLGITQAFAARGDQVHYITTEKYKNRLEAVGAKVHLHPDLVRTASIDTNTPAGLNAFLNIHIQTSMDILAITQEMSERIQFDLVFYDRFGAGELVRDYLNIPGISSSPSFLISNHLMAANLFRSDAKVPFQPDEQVTSSLHLMKERFGVAPKDLVQFMNNSGALNVVYTSRYFQPNGEQFGDEHLFIGPSFPERKRENSYPLDRLQGKKVLYISMGTVLDHTEDFFNTCIEAFSDFEGIVVIAAGEKADFTKINPAPEHFIISPYVPQLEVLRHTDVFITHGGMNSVNEGIHFNVPLVVLPQDKDQPMVAQRLTELQAGYRITKDQINAQSLRDAVHEVVSNAAYKEGVQKINNSFQQSGGTEEALTKIDAYLDAYLQNKRA</sequence>
<dbReference type="GeneID" id="93348144"/>
<keyword evidence="2 4" id="KW-0328">Glycosyltransferase</keyword>
<evidence type="ECO:0000256" key="3">
    <source>
        <dbReference type="ARBA" id="ARBA00022679"/>
    </source>
</evidence>
<dbReference type="FunFam" id="3.40.50.2000:FF:000072">
    <property type="entry name" value="Glycosyl transferase"/>
    <property type="match status" value="1"/>
</dbReference>